<sequence>MIEEIIEDCMGGNLYNAVKDFLDGEKINFQLTDDKDSSYSPSKKSIFLSKNDMLSGTLLHELFHVYQVKQSSDNISSMNKEIEAHLAQYKYLKKHNRLDDIPKKNFDGRWRAVQSIDENIDNNGNFIRGDSVSNELYAFQRELFETQFEYNVVAAFRKFGYNEAAYNSNLSIEQNFLNIKDLTINCN</sequence>
<dbReference type="Proteomes" id="UP000824236">
    <property type="component" value="Unassembled WGS sequence"/>
</dbReference>
<reference evidence="1" key="2">
    <citation type="submission" date="2021-04" db="EMBL/GenBank/DDBJ databases">
        <authorList>
            <person name="Gilroy R."/>
        </authorList>
    </citation>
    <scope>NUCLEOTIDE SEQUENCE</scope>
    <source>
        <strain evidence="1">B3-3758</strain>
    </source>
</reference>
<dbReference type="EMBL" id="JAHLFO010000128">
    <property type="protein sequence ID" value="MBU3814706.1"/>
    <property type="molecule type" value="Genomic_DNA"/>
</dbReference>
<comment type="caution">
    <text evidence="1">The sequence shown here is derived from an EMBL/GenBank/DDBJ whole genome shotgun (WGS) entry which is preliminary data.</text>
</comment>
<reference evidence="1" key="1">
    <citation type="journal article" date="2021" name="PeerJ">
        <title>Extensive microbial diversity within the chicken gut microbiome revealed by metagenomics and culture.</title>
        <authorList>
            <person name="Gilroy R."/>
            <person name="Ravi A."/>
            <person name="Getino M."/>
            <person name="Pursley I."/>
            <person name="Horton D.L."/>
            <person name="Alikhan N.F."/>
            <person name="Baker D."/>
            <person name="Gharbi K."/>
            <person name="Hall N."/>
            <person name="Watson M."/>
            <person name="Adriaenssens E.M."/>
            <person name="Foster-Nyarko E."/>
            <person name="Jarju S."/>
            <person name="Secka A."/>
            <person name="Antonio M."/>
            <person name="Oren A."/>
            <person name="Chaudhuri R.R."/>
            <person name="La Ragione R."/>
            <person name="Hildebrand F."/>
            <person name="Pallen M.J."/>
        </authorList>
    </citation>
    <scope>NUCLEOTIDE SEQUENCE</scope>
    <source>
        <strain evidence="1">B3-3758</strain>
    </source>
</reference>
<accession>A0A9E2KIB5</accession>
<name>A0A9E2KIB5_9BACE</name>
<evidence type="ECO:0000313" key="2">
    <source>
        <dbReference type="Proteomes" id="UP000824236"/>
    </source>
</evidence>
<dbReference type="AlphaFoldDB" id="A0A9E2KIB5"/>
<protein>
    <submittedName>
        <fullName evidence="1">Uncharacterized protein</fullName>
    </submittedName>
</protein>
<evidence type="ECO:0000313" key="1">
    <source>
        <dbReference type="EMBL" id="MBU3814706.1"/>
    </source>
</evidence>
<organism evidence="1 2">
    <name type="scientific">Candidatus Bacteroides intestinipullorum</name>
    <dbReference type="NCBI Taxonomy" id="2838471"/>
    <lineage>
        <taxon>Bacteria</taxon>
        <taxon>Pseudomonadati</taxon>
        <taxon>Bacteroidota</taxon>
        <taxon>Bacteroidia</taxon>
        <taxon>Bacteroidales</taxon>
        <taxon>Bacteroidaceae</taxon>
        <taxon>Bacteroides</taxon>
    </lineage>
</organism>
<gene>
    <name evidence="1" type="ORF">H9791_09425</name>
</gene>
<proteinExistence type="predicted"/>